<dbReference type="InterPro" id="IPR055462">
    <property type="entry name" value="DUF7034"/>
</dbReference>
<reference evidence="5" key="1">
    <citation type="submission" date="2020-01" db="EMBL/GenBank/DDBJ databases">
        <title>Development of genomics and gene disruption for Polysphondylium violaceum indicates a role for the polyketide synthase stlB in stalk morphogenesis.</title>
        <authorList>
            <person name="Narita B."/>
            <person name="Kawabe Y."/>
            <person name="Kin K."/>
            <person name="Saito T."/>
            <person name="Gibbs R."/>
            <person name="Kuspa A."/>
            <person name="Muzny D."/>
            <person name="Queller D."/>
            <person name="Richards S."/>
            <person name="Strassman J."/>
            <person name="Sucgang R."/>
            <person name="Worley K."/>
            <person name="Schaap P."/>
        </authorList>
    </citation>
    <scope>NUCLEOTIDE SEQUENCE</scope>
    <source>
        <strain evidence="5">QSvi11</strain>
    </source>
</reference>
<dbReference type="Gene3D" id="2.60.120.260">
    <property type="entry name" value="Galactose-binding domain-like"/>
    <property type="match status" value="1"/>
</dbReference>
<dbReference type="InterPro" id="IPR056645">
    <property type="entry name" value="DUF7743"/>
</dbReference>
<dbReference type="PANTHER" id="PTHR31378">
    <property type="entry name" value="EGF-LIKE DOMAIN-CONTAINING PROTEIN-RELATED-RELATED"/>
    <property type="match status" value="1"/>
</dbReference>
<feature type="chain" id="PRO_5035278691" description="EGF-like domain-containing protein" evidence="1">
    <location>
        <begin position="19"/>
        <end position="1159"/>
    </location>
</feature>
<dbReference type="AlphaFoldDB" id="A0A8J4UVD3"/>
<name>A0A8J4UVD3_9MYCE</name>
<dbReference type="Pfam" id="PF23034">
    <property type="entry name" value="DUF7035"/>
    <property type="match status" value="1"/>
</dbReference>
<feature type="domain" description="DUF7035" evidence="3">
    <location>
        <begin position="640"/>
        <end position="779"/>
    </location>
</feature>
<evidence type="ECO:0000259" key="3">
    <source>
        <dbReference type="Pfam" id="PF23034"/>
    </source>
</evidence>
<dbReference type="Pfam" id="PF24893">
    <property type="entry name" value="DUF7743"/>
    <property type="match status" value="1"/>
</dbReference>
<feature type="signal peptide" evidence="1">
    <location>
        <begin position="1"/>
        <end position="18"/>
    </location>
</feature>
<keyword evidence="6" id="KW-1185">Reference proteome</keyword>
<evidence type="ECO:0000259" key="2">
    <source>
        <dbReference type="Pfam" id="PF23033"/>
    </source>
</evidence>
<sequence>MKRIEILMVIGLLSLCLAQSDILMTDYTNPDNLNQYSFATVLDPVCDFIYYLMFSQTVDQGIIKVTQSSDTTGVKSSTLISQSTNKFLYQVRIRVPVGSGVSQVEAFNDLFTKQFNVAYSCEAPPSTLDIEFYNNNTLYDNGDTNTMGPSLTFKVKNFLKSPISSMLTATITSQSLVLVANVFLISDNIFSVGLGYNDAITNWSDFYNDFPISLNYLSSTLAPPSNHIIKSNYNNTNDFQRMDYIIYGLSPSDISPNRHIYPYVEFKTNYNRQPFWGIQKQRVPIVMGNYTNGLVISKITLNVAQQVNILLSYTDYPRVSMITSRVTFNIVSPTYLLTLDGINLDNGILLSSVNTNNPMIEVQFKIDSGFSYYPNTLYPYGIIAGTSASYLRNDEFYVSPYTSGQRSFYYNPQLNDFTFPTPTYSDVMPPNIESIENFIYGNIAVYRVHITDDLSGFYEIKGLGNYTSLVSGTLQDGIYEFKVDLEDKYFITVFNFEVLDTVLNRKILDMTTFMATDGSVFQIREFKKLSDINRVYWKYNDIDVSQQGLDNIFYICSSITNLKPHISHSKEWISFPFINAILGIYNNSNGCYEFNVPIHKNFITGSYDAFLWIGINWRQFSYFMSVFGEESRLRVSSINGDALGPLITNIELPSNNVQIQSDTNITWRFTIQDNVNGFKSGIVSIISQVGWVRYNFTLTPTVEGHLVLGDQYNGIYEINVPINVTCVSQKYSIYYIELKDEFGYSTLFNTYVVQSNTLIRNPLMKFYDVDAVSSISTNCVSPPQDIDPPILTSFDFSPKTIDSTFAGELLQNTSRMVTFDFQVSDATGILKESHPVIYLSDQNYNRIEQFSELVSYSITSATYRCKFNIPFGYGFPHGIKVSVYGFVDFNNNIGGYSITSLGTTYSNTIDVVQTMNSSMAILSTSKLYPDLDFYVMGTNFDINDKLIVQHENGTTLYSLDSISNMVTISQFKMGKLKGSFIYITLQRERLPSGFYYSNTFRLPVIYTEPDNESSSTSSSSDSVFPPQQCPNLCSDNGECTANGCKCKSPWIGSDCSILPTNAPQQCINKCSGNGECTPSGCICKPLWIGLDCASKVIIVNPTINTTLPSTNITIPTTSSSESVLYAIISIVQLNELNNNGDIINSYPFTQWIASNNTNS</sequence>
<evidence type="ECO:0008006" key="7">
    <source>
        <dbReference type="Google" id="ProtNLM"/>
    </source>
</evidence>
<dbReference type="OrthoDB" id="21537at2759"/>
<proteinExistence type="predicted"/>
<dbReference type="PANTHER" id="PTHR31378:SF29">
    <property type="entry name" value="EGF-LIKE DOMAIN-CONTAINING PROTEIN-RELATED"/>
    <property type="match status" value="1"/>
</dbReference>
<protein>
    <recommendedName>
        <fullName evidence="7">EGF-like domain-containing protein</fullName>
    </recommendedName>
</protein>
<evidence type="ECO:0000313" key="6">
    <source>
        <dbReference type="Proteomes" id="UP000695562"/>
    </source>
</evidence>
<gene>
    <name evidence="5" type="ORF">CYY_010140</name>
</gene>
<evidence type="ECO:0000313" key="5">
    <source>
        <dbReference type="EMBL" id="KAF2068535.1"/>
    </source>
</evidence>
<keyword evidence="1" id="KW-0732">Signal</keyword>
<dbReference type="EMBL" id="AJWJ01000942">
    <property type="protein sequence ID" value="KAF2068535.1"/>
    <property type="molecule type" value="Genomic_DNA"/>
</dbReference>
<evidence type="ECO:0000259" key="4">
    <source>
        <dbReference type="Pfam" id="PF24893"/>
    </source>
</evidence>
<dbReference type="Pfam" id="PF23033">
    <property type="entry name" value="DUF7034"/>
    <property type="match status" value="1"/>
</dbReference>
<organism evidence="5 6">
    <name type="scientific">Polysphondylium violaceum</name>
    <dbReference type="NCBI Taxonomy" id="133409"/>
    <lineage>
        <taxon>Eukaryota</taxon>
        <taxon>Amoebozoa</taxon>
        <taxon>Evosea</taxon>
        <taxon>Eumycetozoa</taxon>
        <taxon>Dictyostelia</taxon>
        <taxon>Dictyosteliales</taxon>
        <taxon>Dictyosteliaceae</taxon>
        <taxon>Polysphondylium</taxon>
    </lineage>
</organism>
<accession>A0A8J4UVD3</accession>
<feature type="domain" description="DUF7034" evidence="2">
    <location>
        <begin position="789"/>
        <end position="913"/>
    </location>
</feature>
<evidence type="ECO:0000256" key="1">
    <source>
        <dbReference type="SAM" id="SignalP"/>
    </source>
</evidence>
<dbReference type="InterPro" id="IPR055463">
    <property type="entry name" value="DUF7035"/>
</dbReference>
<comment type="caution">
    <text evidence="5">The sequence shown here is derived from an EMBL/GenBank/DDBJ whole genome shotgun (WGS) entry which is preliminary data.</text>
</comment>
<feature type="non-terminal residue" evidence="5">
    <location>
        <position position="1159"/>
    </location>
</feature>
<feature type="domain" description="DUF7743" evidence="4">
    <location>
        <begin position="425"/>
        <end position="530"/>
    </location>
</feature>
<dbReference type="Proteomes" id="UP000695562">
    <property type="component" value="Unassembled WGS sequence"/>
</dbReference>